<accession>A0ABV4EVH4</accession>
<comment type="caution">
    <text evidence="1">The sequence shown here is derived from an EMBL/GenBank/DDBJ whole genome shotgun (WGS) entry which is preliminary data.</text>
</comment>
<dbReference type="GeneID" id="92956770"/>
<dbReference type="RefSeq" id="WP_244620922.1">
    <property type="nucleotide sequence ID" value="NZ_BJNL01000093.1"/>
</dbReference>
<keyword evidence="2" id="KW-1185">Reference proteome</keyword>
<organism evidence="1 2">
    <name type="scientific">Bradyrhizobium elkanii</name>
    <dbReference type="NCBI Taxonomy" id="29448"/>
    <lineage>
        <taxon>Bacteria</taxon>
        <taxon>Pseudomonadati</taxon>
        <taxon>Pseudomonadota</taxon>
        <taxon>Alphaproteobacteria</taxon>
        <taxon>Hyphomicrobiales</taxon>
        <taxon>Nitrobacteraceae</taxon>
        <taxon>Bradyrhizobium</taxon>
    </lineage>
</organism>
<dbReference type="Proteomes" id="UP001565471">
    <property type="component" value="Unassembled WGS sequence"/>
</dbReference>
<evidence type="ECO:0000313" key="2">
    <source>
        <dbReference type="Proteomes" id="UP001565471"/>
    </source>
</evidence>
<proteinExistence type="predicted"/>
<gene>
    <name evidence="1" type="ORF">ABIF29_001592</name>
</gene>
<dbReference type="EMBL" id="JBGBZA010000002">
    <property type="protein sequence ID" value="MEY9314793.1"/>
    <property type="molecule type" value="Genomic_DNA"/>
</dbReference>
<sequence>MNSSALRSQQVNRAIYLGDEGVRLMRPSYFTAEVRQFHRRERLFYLDLLCKTHYKLIIEVGCSGYRLIGIKNDDNDYLGIEINPPRMRRLKNRRGAVIRCEARKFFERTRLIDEIMRRYDGKVLCILPFNFIGTMDAPMEFLSLVCKAPFDLALSLFSTSETATVARHEYYDLCGITVKGVARTDDYVRLDCSNGFKAFAFDPVFLVNHISSYGFRLNDVECYDVCNFLHFKKGSPEMRGRIMPTEPRNRY</sequence>
<reference evidence="1 2" key="1">
    <citation type="submission" date="2024-07" db="EMBL/GenBank/DDBJ databases">
        <title>Genomic Encyclopedia of Type Strains, Phase V (KMG-V): Genome sequencing to study the core and pangenomes of soil and plant-associated prokaryotes.</title>
        <authorList>
            <person name="Whitman W."/>
        </authorList>
    </citation>
    <scope>NUCLEOTIDE SEQUENCE [LARGE SCALE GENOMIC DNA]</scope>
    <source>
        <strain evidence="1 2">USDA 415</strain>
    </source>
</reference>
<protein>
    <recommendedName>
        <fullName evidence="3">Class I SAM-dependent methyltransferase</fullName>
    </recommendedName>
</protein>
<evidence type="ECO:0000313" key="1">
    <source>
        <dbReference type="EMBL" id="MEY9314793.1"/>
    </source>
</evidence>
<evidence type="ECO:0008006" key="3">
    <source>
        <dbReference type="Google" id="ProtNLM"/>
    </source>
</evidence>
<name>A0ABV4EVH4_BRAEL</name>